<dbReference type="OrthoDB" id="6781223at2759"/>
<feature type="region of interest" description="Disordered" evidence="1">
    <location>
        <begin position="214"/>
        <end position="233"/>
    </location>
</feature>
<evidence type="ECO:0000256" key="1">
    <source>
        <dbReference type="SAM" id="MobiDB-lite"/>
    </source>
</evidence>
<reference evidence="2" key="1">
    <citation type="submission" date="2022-01" db="EMBL/GenBank/DDBJ databases">
        <authorList>
            <person name="King R."/>
        </authorList>
    </citation>
    <scope>NUCLEOTIDE SEQUENCE</scope>
</reference>
<feature type="region of interest" description="Disordered" evidence="1">
    <location>
        <begin position="238"/>
        <end position="259"/>
    </location>
</feature>
<feature type="compositionally biased region" description="Polar residues" evidence="1">
    <location>
        <begin position="214"/>
        <end position="232"/>
    </location>
</feature>
<feature type="compositionally biased region" description="Acidic residues" evidence="1">
    <location>
        <begin position="118"/>
        <end position="127"/>
    </location>
</feature>
<protein>
    <recommendedName>
        <fullName evidence="4">Gag-like protein</fullName>
    </recommendedName>
</protein>
<feature type="region of interest" description="Disordered" evidence="1">
    <location>
        <begin position="373"/>
        <end position="399"/>
    </location>
</feature>
<evidence type="ECO:0008006" key="4">
    <source>
        <dbReference type="Google" id="ProtNLM"/>
    </source>
</evidence>
<dbReference type="EMBL" id="CAKMHV010000001">
    <property type="protein sequence ID" value="CAH1115859.1"/>
    <property type="molecule type" value="Genomic_DNA"/>
</dbReference>
<feature type="compositionally biased region" description="Polar residues" evidence="1">
    <location>
        <begin position="85"/>
        <end position="108"/>
    </location>
</feature>
<dbReference type="AlphaFoldDB" id="A0A9P0DCJ3"/>
<feature type="compositionally biased region" description="Polar residues" evidence="1">
    <location>
        <begin position="422"/>
        <end position="436"/>
    </location>
</feature>
<gene>
    <name evidence="2" type="ORF">PSYICH_LOCUS15735</name>
</gene>
<sequence>MSEPEGPPIASGFITEYTKRLKNRCRLSQPQYTKILKLNSPKSAKAKIKRTGQTYVSTNIFDALCPAIIPEKKVLEAPQAKISRESPSSDPQTLATVEVNTTNTSEGAKTTRKSSTTDSEESEDFQDSQDSQQEQNEHENSVKRLLDVLESPGESEKMDTTDHQNKKPETGEYPPGTAPSAANVLSPGANIVFKSLPLPKNVIKKALNFGTTAHGVNNTLKPPNLPTGSVDNAQKRGELSSLSQGPVSTLSDTQRQTATGAIRKTRINSDPRLRIEVNLNDVPSSIAKNILDYDPNSHTSDDELRQRKEYANRHSNLPHSPNSLFEPRSLQERALYDMETDAEEGNNKNNTDTPFQTPKKFSKNFEKLIHEKSRKTITPTRNQFQPLTDESDSEGDDEIGKIVKKRKTGLKYKPLNMEDIQTPGTSSQQTTHSAKPTRTDMRGNKNKVTMPPIVIDGKTANQNNLIKDLKALVKGEFSIKHTNYTTIIFVDNKEDHVRVLNNIKEEKLPHHTYTSRDDKTHAFVLRGLAKGTKICDIEENLDEEHEIKVKAIYTMKTKDRPLFLVITDPAITIDYLNKNTRRVLYTRVTWELRKSTKIIIQCHNCQQWGHATANCGRPPRCLKCAGDHHTRTCTKTLDTPATCANCGGDHPANYSKCTNYVEKLERLMERRPKASTKYVPAPQPRINQWETRRQMQNNNEDFPALPERRQRENIPYARNPHKLPEISRQTTPGGSMDDFAALNDEFATLNRLVNIGELIRAVRALNAKLKNCTTGREIIETYNAFMTDVDINFKLLN</sequence>
<dbReference type="PANTHER" id="PTHR33273:SF2">
    <property type="entry name" value="ENDONUCLEASE_EXONUCLEASE_PHOSPHATASE DOMAIN-CONTAINING PROTEIN"/>
    <property type="match status" value="1"/>
</dbReference>
<feature type="compositionally biased region" description="Polar residues" evidence="1">
    <location>
        <begin position="240"/>
        <end position="259"/>
    </location>
</feature>
<feature type="region of interest" description="Disordered" evidence="1">
    <location>
        <begin position="152"/>
        <end position="179"/>
    </location>
</feature>
<dbReference type="Proteomes" id="UP001153636">
    <property type="component" value="Unassembled WGS sequence"/>
</dbReference>
<feature type="region of interest" description="Disordered" evidence="1">
    <location>
        <begin position="413"/>
        <end position="451"/>
    </location>
</feature>
<evidence type="ECO:0000313" key="3">
    <source>
        <dbReference type="Proteomes" id="UP001153636"/>
    </source>
</evidence>
<accession>A0A9P0DCJ3</accession>
<name>A0A9P0DCJ3_9CUCU</name>
<proteinExistence type="predicted"/>
<feature type="compositionally biased region" description="Basic and acidic residues" evidence="1">
    <location>
        <begin position="154"/>
        <end position="170"/>
    </location>
</feature>
<evidence type="ECO:0000313" key="2">
    <source>
        <dbReference type="EMBL" id="CAH1115859.1"/>
    </source>
</evidence>
<feature type="region of interest" description="Disordered" evidence="1">
    <location>
        <begin position="80"/>
        <end position="140"/>
    </location>
</feature>
<comment type="caution">
    <text evidence="2">The sequence shown here is derived from an EMBL/GenBank/DDBJ whole genome shotgun (WGS) entry which is preliminary data.</text>
</comment>
<dbReference type="PANTHER" id="PTHR33273">
    <property type="entry name" value="DOMAIN-CONTAINING PROTEIN, PUTATIVE-RELATED"/>
    <property type="match status" value="1"/>
</dbReference>
<keyword evidence="3" id="KW-1185">Reference proteome</keyword>
<feature type="compositionally biased region" description="Polar residues" evidence="1">
    <location>
        <begin position="376"/>
        <end position="388"/>
    </location>
</feature>
<organism evidence="2 3">
    <name type="scientific">Psylliodes chrysocephalus</name>
    <dbReference type="NCBI Taxonomy" id="3402493"/>
    <lineage>
        <taxon>Eukaryota</taxon>
        <taxon>Metazoa</taxon>
        <taxon>Ecdysozoa</taxon>
        <taxon>Arthropoda</taxon>
        <taxon>Hexapoda</taxon>
        <taxon>Insecta</taxon>
        <taxon>Pterygota</taxon>
        <taxon>Neoptera</taxon>
        <taxon>Endopterygota</taxon>
        <taxon>Coleoptera</taxon>
        <taxon>Polyphaga</taxon>
        <taxon>Cucujiformia</taxon>
        <taxon>Chrysomeloidea</taxon>
        <taxon>Chrysomelidae</taxon>
        <taxon>Galerucinae</taxon>
        <taxon>Alticini</taxon>
        <taxon>Psylliodes</taxon>
    </lineage>
</organism>